<reference evidence="2 3" key="1">
    <citation type="submission" date="2016-01" db="EMBL/GenBank/DDBJ databases">
        <authorList>
            <person name="Oliw E.H."/>
        </authorList>
    </citation>
    <scope>NUCLEOTIDE SEQUENCE [LARGE SCALE GENOMIC DNA]</scope>
    <source>
        <strain evidence="2">LMG 22029</strain>
    </source>
</reference>
<dbReference type="RefSeq" id="WP_060817764.1">
    <property type="nucleotide sequence ID" value="NZ_FCOC02000002.1"/>
</dbReference>
<gene>
    <name evidence="2" type="ORF">AWB64_00945</name>
</gene>
<organism evidence="2 3">
    <name type="scientific">Caballeronia sordidicola</name>
    <name type="common">Burkholderia sordidicola</name>
    <dbReference type="NCBI Taxonomy" id="196367"/>
    <lineage>
        <taxon>Bacteria</taxon>
        <taxon>Pseudomonadati</taxon>
        <taxon>Pseudomonadota</taxon>
        <taxon>Betaproteobacteria</taxon>
        <taxon>Burkholderiales</taxon>
        <taxon>Burkholderiaceae</taxon>
        <taxon>Caballeronia</taxon>
    </lineage>
</organism>
<evidence type="ECO:0000313" key="3">
    <source>
        <dbReference type="Proteomes" id="UP000054893"/>
    </source>
</evidence>
<dbReference type="PROSITE" id="PS50883">
    <property type="entry name" value="EAL"/>
    <property type="match status" value="1"/>
</dbReference>
<dbReference type="AlphaFoldDB" id="A0A158F8G2"/>
<dbReference type="CDD" id="cd01948">
    <property type="entry name" value="EAL"/>
    <property type="match status" value="1"/>
</dbReference>
<accession>A0A158F8G2</accession>
<dbReference type="SUPFAM" id="SSF103190">
    <property type="entry name" value="Sensory domain-like"/>
    <property type="match status" value="1"/>
</dbReference>
<dbReference type="EMBL" id="FCOC02000002">
    <property type="protein sequence ID" value="SAL16156.1"/>
    <property type="molecule type" value="Genomic_DNA"/>
</dbReference>
<evidence type="ECO:0000259" key="1">
    <source>
        <dbReference type="PROSITE" id="PS50883"/>
    </source>
</evidence>
<sequence length="439" mass="48946">MAIANPEKIKPVSPRNFELSVTSGFDRYSVEHANLTLSSVFQPVFSLSHMRAVGYEGLLRAHDALDRVVSPLDVFGQAARVGEAMQLDRLAQALHLENFNVLGAQNEWLFLNVHPGALTEPYHMAALLANLKRLNIEPRRVVLEVLEDRADDIEKLAEAVQHFRDHGFLIALDDFGAGHSNIERIWQLDPDIVKLDRVMLSHAAQSAHTLHGASHAKYRRNMEAILCGVVSLLHEAGKLVLIEGVETEHEAQLALASGADFVQGFFFGRPNPGLADAPQAHTLMSELTERFRLQTEAKERRVATRLQPYVRAFERAAERLAAGEPLEEVCWNFLALDNAARCFLLDANGRQAGRNVVLRADRAAHEARLLPLIDAQGANWLRRPYFREALGAPDRVHVTKPYLSINEALPCVTLSVETRMGGQRVVLCGDIDWEPVEDE</sequence>
<dbReference type="Proteomes" id="UP000054893">
    <property type="component" value="Unassembled WGS sequence"/>
</dbReference>
<feature type="domain" description="EAL" evidence="1">
    <location>
        <begin position="19"/>
        <end position="284"/>
    </location>
</feature>
<dbReference type="Gene3D" id="3.20.20.450">
    <property type="entry name" value="EAL domain"/>
    <property type="match status" value="1"/>
</dbReference>
<dbReference type="InterPro" id="IPR001633">
    <property type="entry name" value="EAL_dom"/>
</dbReference>
<dbReference type="InterPro" id="IPR035919">
    <property type="entry name" value="EAL_sf"/>
</dbReference>
<dbReference type="InterPro" id="IPR029151">
    <property type="entry name" value="Sensor-like_sf"/>
</dbReference>
<dbReference type="GO" id="GO:0071111">
    <property type="term" value="F:cyclic-guanylate-specific phosphodiesterase activity"/>
    <property type="evidence" value="ECO:0007669"/>
    <property type="project" value="InterPro"/>
</dbReference>
<dbReference type="SMART" id="SM00052">
    <property type="entry name" value="EAL"/>
    <property type="match status" value="1"/>
</dbReference>
<proteinExistence type="predicted"/>
<protein>
    <submittedName>
        <fullName evidence="2">EAL domain-containing protein</fullName>
    </submittedName>
</protein>
<dbReference type="InterPro" id="IPR050706">
    <property type="entry name" value="Cyclic-di-GMP_PDE-like"/>
</dbReference>
<dbReference type="PANTHER" id="PTHR33121">
    <property type="entry name" value="CYCLIC DI-GMP PHOSPHODIESTERASE PDEF"/>
    <property type="match status" value="1"/>
</dbReference>
<dbReference type="OrthoDB" id="9813903at2"/>
<evidence type="ECO:0000313" key="2">
    <source>
        <dbReference type="EMBL" id="SAL16156.1"/>
    </source>
</evidence>
<dbReference type="Gene3D" id="3.30.450.20">
    <property type="entry name" value="PAS domain"/>
    <property type="match status" value="1"/>
</dbReference>
<dbReference type="Pfam" id="PF00563">
    <property type="entry name" value="EAL"/>
    <property type="match status" value="1"/>
</dbReference>
<name>A0A158F8G2_CABSO</name>
<dbReference type="PANTHER" id="PTHR33121:SF76">
    <property type="entry name" value="SIGNALING PROTEIN"/>
    <property type="match status" value="1"/>
</dbReference>
<dbReference type="SUPFAM" id="SSF141868">
    <property type="entry name" value="EAL domain-like"/>
    <property type="match status" value="1"/>
</dbReference>